<dbReference type="InterPro" id="IPR045064">
    <property type="entry name" value="Reticulon-like"/>
</dbReference>
<evidence type="ECO:0000313" key="8">
    <source>
        <dbReference type="Proteomes" id="UP000233551"/>
    </source>
</evidence>
<evidence type="ECO:0000256" key="4">
    <source>
        <dbReference type="ARBA" id="ARBA00022989"/>
    </source>
</evidence>
<dbReference type="Pfam" id="PF02453">
    <property type="entry name" value="Reticulon"/>
    <property type="match status" value="1"/>
</dbReference>
<evidence type="ECO:0000256" key="3">
    <source>
        <dbReference type="ARBA" id="ARBA00022824"/>
    </source>
</evidence>
<dbReference type="GO" id="GO:0005789">
    <property type="term" value="C:endoplasmic reticulum membrane"/>
    <property type="evidence" value="ECO:0007669"/>
    <property type="project" value="UniProtKB-SubCell"/>
</dbReference>
<feature type="transmembrane region" description="Helical" evidence="6">
    <location>
        <begin position="178"/>
        <end position="208"/>
    </location>
</feature>
<dbReference type="Proteomes" id="UP000233551">
    <property type="component" value="Unassembled WGS sequence"/>
</dbReference>
<dbReference type="PROSITE" id="PS50845">
    <property type="entry name" value="RETICULON"/>
    <property type="match status" value="1"/>
</dbReference>
<dbReference type="EMBL" id="PGOL01002633">
    <property type="protein sequence ID" value="PKI46343.1"/>
    <property type="molecule type" value="Genomic_DNA"/>
</dbReference>
<keyword evidence="2 6" id="KW-0812">Transmembrane</keyword>
<protein>
    <recommendedName>
        <fullName evidence="6">Reticulon-like protein</fullName>
    </recommendedName>
</protein>
<dbReference type="AlphaFoldDB" id="A0A2I0IRJ5"/>
<dbReference type="PANTHER" id="PTHR10994:SF193">
    <property type="entry name" value="RETICULON-LIKE PROTEIN"/>
    <property type="match status" value="1"/>
</dbReference>
<dbReference type="GO" id="GO:0009617">
    <property type="term" value="P:response to bacterium"/>
    <property type="evidence" value="ECO:0007669"/>
    <property type="project" value="InterPro"/>
</dbReference>
<dbReference type="InterPro" id="IPR003388">
    <property type="entry name" value="Reticulon"/>
</dbReference>
<sequence length="258" mass="28764">MAEETVNETPTGEPVSENASEEMHDGHDDSLSSSSNCDSDTDNMAACSSAEAKMYRLFGREKSVHEILGRGKAADMLLWRNKKISSTVLGGATVVWVLFILLEYRFLTLISHVLILLLSTLFLWSNAMAFVKKSRPHIPGVFIPEEPFLQIASAVRLGLNQSLAILREAACGRDLKKFLAIIAGLWMLSIVGSWCNFLTLLYLSFILLHTLPVLYEKYEHRVDPLAERAISAVRQRYSRLVAIVLSKIPMGGIKRKAI</sequence>
<organism evidence="7 8">
    <name type="scientific">Punica granatum</name>
    <name type="common">Pomegranate</name>
    <dbReference type="NCBI Taxonomy" id="22663"/>
    <lineage>
        <taxon>Eukaryota</taxon>
        <taxon>Viridiplantae</taxon>
        <taxon>Streptophyta</taxon>
        <taxon>Embryophyta</taxon>
        <taxon>Tracheophyta</taxon>
        <taxon>Spermatophyta</taxon>
        <taxon>Magnoliopsida</taxon>
        <taxon>eudicotyledons</taxon>
        <taxon>Gunneridae</taxon>
        <taxon>Pentapetalae</taxon>
        <taxon>rosids</taxon>
        <taxon>malvids</taxon>
        <taxon>Myrtales</taxon>
        <taxon>Lythraceae</taxon>
        <taxon>Punica</taxon>
    </lineage>
</organism>
<dbReference type="PANTHER" id="PTHR10994">
    <property type="entry name" value="RETICULON"/>
    <property type="match status" value="1"/>
</dbReference>
<keyword evidence="8" id="KW-1185">Reference proteome</keyword>
<gene>
    <name evidence="7" type="ORF">CRG98_033238</name>
</gene>
<evidence type="ECO:0000256" key="6">
    <source>
        <dbReference type="RuleBase" id="RU363132"/>
    </source>
</evidence>
<comment type="caution">
    <text evidence="7">The sequence shown here is derived from an EMBL/GenBank/DDBJ whole genome shotgun (WGS) entry which is preliminary data.</text>
</comment>
<evidence type="ECO:0000313" key="7">
    <source>
        <dbReference type="EMBL" id="PKI46343.1"/>
    </source>
</evidence>
<dbReference type="GeneID" id="116211265"/>
<evidence type="ECO:0000256" key="2">
    <source>
        <dbReference type="ARBA" id="ARBA00022692"/>
    </source>
</evidence>
<proteinExistence type="predicted"/>
<reference evidence="7 8" key="1">
    <citation type="submission" date="2017-11" db="EMBL/GenBank/DDBJ databases">
        <title>De-novo sequencing of pomegranate (Punica granatum L.) genome.</title>
        <authorList>
            <person name="Akparov Z."/>
            <person name="Amiraslanov A."/>
            <person name="Hajiyeva S."/>
            <person name="Abbasov M."/>
            <person name="Kaur K."/>
            <person name="Hamwieh A."/>
            <person name="Solovyev V."/>
            <person name="Salamov A."/>
            <person name="Braich B."/>
            <person name="Kosarev P."/>
            <person name="Mahmoud A."/>
            <person name="Hajiyev E."/>
            <person name="Babayeva S."/>
            <person name="Izzatullayeva V."/>
            <person name="Mammadov A."/>
            <person name="Mammadov A."/>
            <person name="Sharifova S."/>
            <person name="Ojaghi J."/>
            <person name="Eynullazada K."/>
            <person name="Bayramov B."/>
            <person name="Abdulazimova A."/>
            <person name="Shahmuradov I."/>
        </authorList>
    </citation>
    <scope>NUCLEOTIDE SEQUENCE [LARGE SCALE GENOMIC DNA]</scope>
    <source>
        <strain evidence="8">cv. AG2017</strain>
        <tissue evidence="7">Leaf</tissue>
    </source>
</reference>
<dbReference type="STRING" id="22663.A0A2I0IRJ5"/>
<feature type="transmembrane region" description="Helical" evidence="6">
    <location>
        <begin position="84"/>
        <end position="102"/>
    </location>
</feature>
<dbReference type="OrthoDB" id="567788at2759"/>
<feature type="transmembrane region" description="Helical" evidence="6">
    <location>
        <begin position="109"/>
        <end position="127"/>
    </location>
</feature>
<accession>A0A2I0IRJ5</accession>
<keyword evidence="3 6" id="KW-0256">Endoplasmic reticulum</keyword>
<keyword evidence="4 6" id="KW-1133">Transmembrane helix</keyword>
<keyword evidence="5 6" id="KW-0472">Membrane</keyword>
<name>A0A2I0IRJ5_PUNGR</name>
<evidence type="ECO:0000256" key="5">
    <source>
        <dbReference type="ARBA" id="ARBA00023136"/>
    </source>
</evidence>
<comment type="subcellular location">
    <subcellularLocation>
        <location evidence="1 6">Endoplasmic reticulum membrane</location>
        <topology evidence="1 6">Multi-pass membrane protein</topology>
    </subcellularLocation>
</comment>
<evidence type="ECO:0000256" key="1">
    <source>
        <dbReference type="ARBA" id="ARBA00004477"/>
    </source>
</evidence>